<dbReference type="PROSITE" id="PS50893">
    <property type="entry name" value="ABC_TRANSPORTER_2"/>
    <property type="match status" value="1"/>
</dbReference>
<dbReference type="SMART" id="SM00382">
    <property type="entry name" value="AAA"/>
    <property type="match status" value="1"/>
</dbReference>
<comment type="caution">
    <text evidence="6">The sequence shown here is derived from an EMBL/GenBank/DDBJ whole genome shotgun (WGS) entry which is preliminary data.</text>
</comment>
<dbReference type="GO" id="GO:0005524">
    <property type="term" value="F:ATP binding"/>
    <property type="evidence" value="ECO:0007669"/>
    <property type="project" value="UniProtKB-KW"/>
</dbReference>
<evidence type="ECO:0000313" key="7">
    <source>
        <dbReference type="Proteomes" id="UP001198565"/>
    </source>
</evidence>
<sequence length="329" mass="35625">MSGASRSPGGRSGELARTTADRHPSGDVAVLEARGLGKRYRRRHALSDCSFRIPAGRVCGLVGPNGGGKSTLMELAAGLTRPTSGSITVFGEAPHTASARRRIAYLAQDKPLYSRFTIEETLRLGRELNPVWDQDNAERIVRQGELPLSVRVGSLSRGERTRVALAVALAKRPELLLLDEPMADVDPISRHQLTGVLMAEAAEHGITVLISSHVLGELDGICDFVLLLGAGRTRLAGDVDEILDRHRLLVGTDDAEDPLPEPDLHEVVEVRRTRRQVTALVRPRVPVADGWDVVEPAVEDVLMAYLRSPGATPLITSSARPVMTPHAER</sequence>
<dbReference type="EMBL" id="JAINVZ010000008">
    <property type="protein sequence ID" value="MBY8886028.1"/>
    <property type="molecule type" value="Genomic_DNA"/>
</dbReference>
<dbReference type="Pfam" id="PF00005">
    <property type="entry name" value="ABC_tran"/>
    <property type="match status" value="1"/>
</dbReference>
<protein>
    <submittedName>
        <fullName evidence="6">ABC transporter ATP-binding protein</fullName>
    </submittedName>
</protein>
<gene>
    <name evidence="6" type="ORF">K7472_14340</name>
</gene>
<dbReference type="Gene3D" id="3.40.50.300">
    <property type="entry name" value="P-loop containing nucleotide triphosphate hydrolases"/>
    <property type="match status" value="1"/>
</dbReference>
<evidence type="ECO:0000256" key="1">
    <source>
        <dbReference type="ARBA" id="ARBA00022448"/>
    </source>
</evidence>
<evidence type="ECO:0000256" key="4">
    <source>
        <dbReference type="SAM" id="MobiDB-lite"/>
    </source>
</evidence>
<organism evidence="6 7">
    <name type="scientific">Streptantibioticus parmotrematis</name>
    <dbReference type="NCBI Taxonomy" id="2873249"/>
    <lineage>
        <taxon>Bacteria</taxon>
        <taxon>Bacillati</taxon>
        <taxon>Actinomycetota</taxon>
        <taxon>Actinomycetes</taxon>
        <taxon>Kitasatosporales</taxon>
        <taxon>Streptomycetaceae</taxon>
        <taxon>Streptantibioticus</taxon>
    </lineage>
</organism>
<evidence type="ECO:0000259" key="5">
    <source>
        <dbReference type="PROSITE" id="PS50893"/>
    </source>
</evidence>
<keyword evidence="1" id="KW-0813">Transport</keyword>
<feature type="domain" description="ABC transporter" evidence="5">
    <location>
        <begin position="31"/>
        <end position="255"/>
    </location>
</feature>
<dbReference type="RefSeq" id="WP_222977858.1">
    <property type="nucleotide sequence ID" value="NZ_JAINVZ010000008.1"/>
</dbReference>
<keyword evidence="2" id="KW-0547">Nucleotide-binding</keyword>
<reference evidence="6 7" key="1">
    <citation type="submission" date="2021-08" db="EMBL/GenBank/DDBJ databases">
        <title>Streptomyces sp. PTM05 isolated from lichen.</title>
        <authorList>
            <person name="Somphong A."/>
            <person name="Phongsopitanun W."/>
            <person name="Tanasupawat S."/>
        </authorList>
    </citation>
    <scope>NUCLEOTIDE SEQUENCE [LARGE SCALE GENOMIC DNA]</scope>
    <source>
        <strain evidence="6 7">Ptm05</strain>
    </source>
</reference>
<dbReference type="PANTHER" id="PTHR42939:SF1">
    <property type="entry name" value="ABC TRANSPORTER ATP-BINDING PROTEIN ALBC-RELATED"/>
    <property type="match status" value="1"/>
</dbReference>
<dbReference type="Proteomes" id="UP001198565">
    <property type="component" value="Unassembled WGS sequence"/>
</dbReference>
<dbReference type="InterPro" id="IPR003593">
    <property type="entry name" value="AAA+_ATPase"/>
</dbReference>
<proteinExistence type="predicted"/>
<dbReference type="InterPro" id="IPR003439">
    <property type="entry name" value="ABC_transporter-like_ATP-bd"/>
</dbReference>
<evidence type="ECO:0000256" key="3">
    <source>
        <dbReference type="ARBA" id="ARBA00022840"/>
    </source>
</evidence>
<dbReference type="InterPro" id="IPR051782">
    <property type="entry name" value="ABC_Transporter_VariousFunc"/>
</dbReference>
<keyword evidence="7" id="KW-1185">Reference proteome</keyword>
<dbReference type="CDD" id="cd03230">
    <property type="entry name" value="ABC_DR_subfamily_A"/>
    <property type="match status" value="1"/>
</dbReference>
<evidence type="ECO:0000256" key="2">
    <source>
        <dbReference type="ARBA" id="ARBA00022741"/>
    </source>
</evidence>
<name>A0ABS7QS58_9ACTN</name>
<feature type="region of interest" description="Disordered" evidence="4">
    <location>
        <begin position="1"/>
        <end position="24"/>
    </location>
</feature>
<evidence type="ECO:0000313" key="6">
    <source>
        <dbReference type="EMBL" id="MBY8886028.1"/>
    </source>
</evidence>
<dbReference type="SUPFAM" id="SSF52540">
    <property type="entry name" value="P-loop containing nucleoside triphosphate hydrolases"/>
    <property type="match status" value="1"/>
</dbReference>
<dbReference type="InterPro" id="IPR027417">
    <property type="entry name" value="P-loop_NTPase"/>
</dbReference>
<keyword evidence="3 6" id="KW-0067">ATP-binding</keyword>
<accession>A0ABS7QS58</accession>
<dbReference type="PANTHER" id="PTHR42939">
    <property type="entry name" value="ABC TRANSPORTER ATP-BINDING PROTEIN ALBC-RELATED"/>
    <property type="match status" value="1"/>
</dbReference>